<evidence type="ECO:0000256" key="4">
    <source>
        <dbReference type="ARBA" id="ARBA00023002"/>
    </source>
</evidence>
<keyword evidence="3" id="KW-0124">Carnitine biosynthesis</keyword>
<evidence type="ECO:0000313" key="7">
    <source>
        <dbReference type="Proteomes" id="UP001153269"/>
    </source>
</evidence>
<dbReference type="InterPro" id="IPR050411">
    <property type="entry name" value="AlphaKG_dependent_hydroxylases"/>
</dbReference>
<evidence type="ECO:0000259" key="5">
    <source>
        <dbReference type="Pfam" id="PF02668"/>
    </source>
</evidence>
<dbReference type="InterPro" id="IPR003819">
    <property type="entry name" value="TauD/TfdA-like"/>
</dbReference>
<dbReference type="GO" id="GO:0005739">
    <property type="term" value="C:mitochondrion"/>
    <property type="evidence" value="ECO:0007669"/>
    <property type="project" value="TreeGrafter"/>
</dbReference>
<organism evidence="6 7">
    <name type="scientific">Pleuronectes platessa</name>
    <name type="common">European plaice</name>
    <dbReference type="NCBI Taxonomy" id="8262"/>
    <lineage>
        <taxon>Eukaryota</taxon>
        <taxon>Metazoa</taxon>
        <taxon>Chordata</taxon>
        <taxon>Craniata</taxon>
        <taxon>Vertebrata</taxon>
        <taxon>Euteleostomi</taxon>
        <taxon>Actinopterygii</taxon>
        <taxon>Neopterygii</taxon>
        <taxon>Teleostei</taxon>
        <taxon>Neoteleostei</taxon>
        <taxon>Acanthomorphata</taxon>
        <taxon>Carangaria</taxon>
        <taxon>Pleuronectiformes</taxon>
        <taxon>Pleuronectoidei</taxon>
        <taxon>Pleuronectidae</taxon>
        <taxon>Pleuronectes</taxon>
    </lineage>
</organism>
<name>A0A9N7V401_PLEPL</name>
<dbReference type="EMBL" id="CADEAL010002791">
    <property type="protein sequence ID" value="CAB1442193.1"/>
    <property type="molecule type" value="Genomic_DNA"/>
</dbReference>
<evidence type="ECO:0000313" key="6">
    <source>
        <dbReference type="EMBL" id="CAB1442193.1"/>
    </source>
</evidence>
<dbReference type="PANTHER" id="PTHR10696">
    <property type="entry name" value="GAMMA-BUTYROBETAINE HYDROXYLASE-RELATED"/>
    <property type="match status" value="1"/>
</dbReference>
<protein>
    <recommendedName>
        <fullName evidence="5">TauD/TfdA-like domain-containing protein</fullName>
    </recommendedName>
</protein>
<accession>A0A9N7V401</accession>
<dbReference type="Pfam" id="PF02668">
    <property type="entry name" value="TauD"/>
    <property type="match status" value="1"/>
</dbReference>
<evidence type="ECO:0000256" key="1">
    <source>
        <dbReference type="ARBA" id="ARBA00001961"/>
    </source>
</evidence>
<evidence type="ECO:0000256" key="2">
    <source>
        <dbReference type="ARBA" id="ARBA00005022"/>
    </source>
</evidence>
<dbReference type="Gene3D" id="3.60.130.10">
    <property type="entry name" value="Clavaminate synthase-like"/>
    <property type="match status" value="1"/>
</dbReference>
<gene>
    <name evidence="6" type="ORF">PLEPLA_LOCUS29882</name>
</gene>
<dbReference type="GO" id="GO:0045329">
    <property type="term" value="P:carnitine biosynthetic process"/>
    <property type="evidence" value="ECO:0007669"/>
    <property type="project" value="UniProtKB-KW"/>
</dbReference>
<comment type="caution">
    <text evidence="6">The sequence shown here is derived from an EMBL/GenBank/DDBJ whole genome shotgun (WGS) entry which is preliminary data.</text>
</comment>
<comment type="cofactor">
    <cofactor evidence="1">
        <name>L-ascorbate</name>
        <dbReference type="ChEBI" id="CHEBI:38290"/>
    </cofactor>
</comment>
<keyword evidence="7" id="KW-1185">Reference proteome</keyword>
<comment type="pathway">
    <text evidence="2">Amine and polyamine biosynthesis; carnitine biosynthesis.</text>
</comment>
<dbReference type="GO" id="GO:0016491">
    <property type="term" value="F:oxidoreductase activity"/>
    <property type="evidence" value="ECO:0007669"/>
    <property type="project" value="UniProtKB-KW"/>
</dbReference>
<sequence length="97" mass="11634">MSGIGPVLNVYPWNDELYLIRYNNYDRSVINTVPHEVVQRWYAAHRELTTELRRPENELWVKLTPGKVVFIDNWRVMHGRESFHRLEGAVWVLSDQR</sequence>
<dbReference type="AlphaFoldDB" id="A0A9N7V401"/>
<dbReference type="SUPFAM" id="SSF51197">
    <property type="entry name" value="Clavaminate synthase-like"/>
    <property type="match status" value="1"/>
</dbReference>
<dbReference type="PANTHER" id="PTHR10696:SF51">
    <property type="entry name" value="TRIMETHYLLYSINE DIOXYGENASE, MITOCHONDRIAL"/>
    <property type="match status" value="1"/>
</dbReference>
<feature type="domain" description="TauD/TfdA-like" evidence="5">
    <location>
        <begin position="6"/>
        <end position="84"/>
    </location>
</feature>
<proteinExistence type="predicted"/>
<dbReference type="InterPro" id="IPR042098">
    <property type="entry name" value="TauD-like_sf"/>
</dbReference>
<reference evidence="6" key="1">
    <citation type="submission" date="2020-03" db="EMBL/GenBank/DDBJ databases">
        <authorList>
            <person name="Weist P."/>
        </authorList>
    </citation>
    <scope>NUCLEOTIDE SEQUENCE</scope>
</reference>
<evidence type="ECO:0000256" key="3">
    <source>
        <dbReference type="ARBA" id="ARBA00022873"/>
    </source>
</evidence>
<keyword evidence="4" id="KW-0560">Oxidoreductase</keyword>
<dbReference type="Proteomes" id="UP001153269">
    <property type="component" value="Unassembled WGS sequence"/>
</dbReference>